<dbReference type="GO" id="GO:0008757">
    <property type="term" value="F:S-adenosylmethionine-dependent methyltransferase activity"/>
    <property type="evidence" value="ECO:0007669"/>
    <property type="project" value="InterPro"/>
</dbReference>
<dbReference type="InterPro" id="IPR013216">
    <property type="entry name" value="Methyltransf_11"/>
</dbReference>
<keyword evidence="2" id="KW-0489">Methyltransferase</keyword>
<evidence type="ECO:0000313" key="2">
    <source>
        <dbReference type="EMBL" id="KKT81460.1"/>
    </source>
</evidence>
<dbReference type="InterPro" id="IPR029063">
    <property type="entry name" value="SAM-dependent_MTases_sf"/>
</dbReference>
<dbReference type="SUPFAM" id="SSF53335">
    <property type="entry name" value="S-adenosyl-L-methionine-dependent methyltransferases"/>
    <property type="match status" value="1"/>
</dbReference>
<evidence type="ECO:0000259" key="1">
    <source>
        <dbReference type="Pfam" id="PF08241"/>
    </source>
</evidence>
<name>A0A0G1KCZ8_9BACT</name>
<dbReference type="GO" id="GO:0032259">
    <property type="term" value="P:methylation"/>
    <property type="evidence" value="ECO:0007669"/>
    <property type="project" value="UniProtKB-KW"/>
</dbReference>
<protein>
    <submittedName>
        <fullName evidence="2">Methylase involved in ubiquinone/menaquinone biosynthesis-like protein</fullName>
    </submittedName>
</protein>
<dbReference type="PANTHER" id="PTHR42912">
    <property type="entry name" value="METHYLTRANSFERASE"/>
    <property type="match status" value="1"/>
</dbReference>
<proteinExistence type="predicted"/>
<dbReference type="PANTHER" id="PTHR42912:SF80">
    <property type="entry name" value="METHYLTRANSFERASE DOMAIN-CONTAINING PROTEIN"/>
    <property type="match status" value="1"/>
</dbReference>
<dbReference type="AlphaFoldDB" id="A0A0G1KCZ8"/>
<evidence type="ECO:0000313" key="3">
    <source>
        <dbReference type="Proteomes" id="UP000034032"/>
    </source>
</evidence>
<keyword evidence="2" id="KW-0808">Transferase</keyword>
<dbReference type="EMBL" id="LCJR01000019">
    <property type="protein sequence ID" value="KKT81460.1"/>
    <property type="molecule type" value="Genomic_DNA"/>
</dbReference>
<dbReference type="Pfam" id="PF08241">
    <property type="entry name" value="Methyltransf_11"/>
    <property type="match status" value="1"/>
</dbReference>
<reference evidence="2 3" key="1">
    <citation type="journal article" date="2015" name="Nature">
        <title>rRNA introns, odd ribosomes, and small enigmatic genomes across a large radiation of phyla.</title>
        <authorList>
            <person name="Brown C.T."/>
            <person name="Hug L.A."/>
            <person name="Thomas B.C."/>
            <person name="Sharon I."/>
            <person name="Castelle C.J."/>
            <person name="Singh A."/>
            <person name="Wilkins M.J."/>
            <person name="Williams K.H."/>
            <person name="Banfield J.F."/>
        </authorList>
    </citation>
    <scope>NUCLEOTIDE SEQUENCE [LARGE SCALE GENOMIC DNA]</scope>
</reference>
<feature type="domain" description="Methyltransferase type 11" evidence="1">
    <location>
        <begin position="48"/>
        <end position="142"/>
    </location>
</feature>
<sequence>MKGKKGEEFSIFVPKGKKPQTQRQFNLYYYYRLIERLIKGRNYKNSIEFGCGRGTISLYLNLYGGLDVTLFDVDQGGVDLARANFDLHRAKGSFFVADSAKVPIADDSFDIVVTMGLLEHLTNYIDSLKEMYRVLKPGGIMISMNVPKKTSIQILNKIYRKILGAVNKKIELKLDYFRIEETPAGFQRTAEFVGFKNCSIIHADPLPLFTPVAKPIERTLAVLYRNFMEFRKLFKSEPMETGRRLSRCHFLIGYK</sequence>
<dbReference type="CDD" id="cd02440">
    <property type="entry name" value="AdoMet_MTases"/>
    <property type="match status" value="1"/>
</dbReference>
<organism evidence="2 3">
    <name type="scientific">Candidatus Yanofskybacteria bacterium GW2011_GWA2_44_9</name>
    <dbReference type="NCBI Taxonomy" id="1619025"/>
    <lineage>
        <taxon>Bacteria</taxon>
        <taxon>Candidatus Yanofskyibacteriota</taxon>
    </lineage>
</organism>
<comment type="caution">
    <text evidence="2">The sequence shown here is derived from an EMBL/GenBank/DDBJ whole genome shotgun (WGS) entry which is preliminary data.</text>
</comment>
<keyword evidence="2" id="KW-0830">Ubiquinone</keyword>
<dbReference type="InterPro" id="IPR050508">
    <property type="entry name" value="Methyltransf_Superfamily"/>
</dbReference>
<dbReference type="Gene3D" id="3.40.50.150">
    <property type="entry name" value="Vaccinia Virus protein VP39"/>
    <property type="match status" value="1"/>
</dbReference>
<gene>
    <name evidence="2" type="ORF">UW79_C0019G0016</name>
</gene>
<accession>A0A0G1KCZ8</accession>
<dbReference type="Proteomes" id="UP000034032">
    <property type="component" value="Unassembled WGS sequence"/>
</dbReference>